<evidence type="ECO:0000313" key="2">
    <source>
        <dbReference type="EMBL" id="UZW76703.1"/>
    </source>
</evidence>
<dbReference type="KEGG" id="asem:NNL22_09045"/>
<keyword evidence="1" id="KW-1133">Transmembrane helix</keyword>
<keyword evidence="3" id="KW-1185">Reference proteome</keyword>
<feature type="transmembrane region" description="Helical" evidence="1">
    <location>
        <begin position="25"/>
        <end position="46"/>
    </location>
</feature>
<dbReference type="EMBL" id="CP101527">
    <property type="protein sequence ID" value="UZW76703.1"/>
    <property type="molecule type" value="Genomic_DNA"/>
</dbReference>
<keyword evidence="1" id="KW-0472">Membrane</keyword>
<name>A0A9E8KQR0_9ALTE</name>
<dbReference type="AlphaFoldDB" id="A0A9E8KQR0"/>
<gene>
    <name evidence="2" type="ORF">NNL22_09045</name>
</gene>
<keyword evidence="1" id="KW-0812">Transmembrane</keyword>
<reference evidence="2" key="1">
    <citation type="submission" date="2022-07" db="EMBL/GenBank/DDBJ databases">
        <title>Alkalimarinus sp. nov., isolated from gut of a Alitta virens.</title>
        <authorList>
            <person name="Yang A.I."/>
            <person name="Shin N.-R."/>
        </authorList>
    </citation>
    <scope>NUCLEOTIDE SEQUENCE</scope>
    <source>
        <strain evidence="2">FA028</strain>
    </source>
</reference>
<proteinExistence type="predicted"/>
<sequence>MSTSDINEQAELGIKSNPKGMMQKVALFFAYFSFTLAAISGVLLYLKTQELGASDPVTASFLASFFFCIFAGVCLFIMGNANLPKFTFDESTSKSD</sequence>
<accession>A0A9E8KQR0</accession>
<organism evidence="2 3">
    <name type="scientific">Alkalimarinus sediminis</name>
    <dbReference type="NCBI Taxonomy" id="1632866"/>
    <lineage>
        <taxon>Bacteria</taxon>
        <taxon>Pseudomonadati</taxon>
        <taxon>Pseudomonadota</taxon>
        <taxon>Gammaproteobacteria</taxon>
        <taxon>Alteromonadales</taxon>
        <taxon>Alteromonadaceae</taxon>
        <taxon>Alkalimarinus</taxon>
    </lineage>
</organism>
<evidence type="ECO:0000313" key="3">
    <source>
        <dbReference type="Proteomes" id="UP001164472"/>
    </source>
</evidence>
<evidence type="ECO:0000256" key="1">
    <source>
        <dbReference type="SAM" id="Phobius"/>
    </source>
</evidence>
<protein>
    <submittedName>
        <fullName evidence="2">Uncharacterized protein</fullName>
    </submittedName>
</protein>
<dbReference type="Proteomes" id="UP001164472">
    <property type="component" value="Chromosome"/>
</dbReference>
<dbReference type="RefSeq" id="WP_251812851.1">
    <property type="nucleotide sequence ID" value="NZ_CP101527.1"/>
</dbReference>
<feature type="transmembrane region" description="Helical" evidence="1">
    <location>
        <begin position="58"/>
        <end position="78"/>
    </location>
</feature>